<evidence type="ECO:0000313" key="2">
    <source>
        <dbReference type="EMBL" id="MBF6023338.1"/>
    </source>
</evidence>
<accession>A0ABS0B461</accession>
<dbReference type="InterPro" id="IPR029068">
    <property type="entry name" value="Glyas_Bleomycin-R_OHBP_Dase"/>
</dbReference>
<reference evidence="2 3" key="1">
    <citation type="submission" date="2020-11" db="EMBL/GenBank/DDBJ databases">
        <title>Draft Genome Sequence and Secondary Metabolite Biosynthetic Potential of the Lysobacter niastensis Type strain DSM 18481.</title>
        <authorList>
            <person name="Turrini P."/>
            <person name="Artuso I."/>
            <person name="Tescari M."/>
            <person name="Lugli G.A."/>
            <person name="Frangipani E."/>
            <person name="Ventura M."/>
            <person name="Visca P."/>
        </authorList>
    </citation>
    <scope>NUCLEOTIDE SEQUENCE [LARGE SCALE GENOMIC DNA]</scope>
    <source>
        <strain evidence="2 3">DSM 18481</strain>
    </source>
</reference>
<dbReference type="PROSITE" id="PS51257">
    <property type="entry name" value="PROKAR_LIPOPROTEIN"/>
    <property type="match status" value="1"/>
</dbReference>
<dbReference type="RefSeq" id="WP_194929925.1">
    <property type="nucleotide sequence ID" value="NZ_JADLZT010000002.1"/>
</dbReference>
<sequence length="248" mass="26868">MPKASLFSLLLAVTGTASGCVSTPAPQTPLRFDHAWLVVTPGAPERAALERAGLQVSDAINRHDGQGTSSITFEFENGYLELIWPDASVALAPGSERAMEKVRERMAWRSSGRSPIGVAAARTTQEALPLQGWTISPAWLRPGTAIEILTPRDDRVSPSLFVVPGYLAVSADASRAVPRHPLGVRKVTSVRVTTPPGYVPIDAMRYYTSLGLVQTQPGPEWMLELTFDGGKQGAERDLRPELPLVLRY</sequence>
<dbReference type="Gene3D" id="3.10.180.10">
    <property type="entry name" value="2,3-Dihydroxybiphenyl 1,2-Dioxygenase, domain 1"/>
    <property type="match status" value="1"/>
</dbReference>
<feature type="chain" id="PRO_5047013970" evidence="1">
    <location>
        <begin position="20"/>
        <end position="248"/>
    </location>
</feature>
<keyword evidence="1" id="KW-0732">Signal</keyword>
<gene>
    <name evidence="2" type="ORF">IU514_04760</name>
</gene>
<dbReference type="Proteomes" id="UP001429984">
    <property type="component" value="Unassembled WGS sequence"/>
</dbReference>
<keyword evidence="3" id="KW-1185">Reference proteome</keyword>
<name>A0ABS0B461_9GAMM</name>
<dbReference type="EMBL" id="JADLZT010000002">
    <property type="protein sequence ID" value="MBF6023338.1"/>
    <property type="molecule type" value="Genomic_DNA"/>
</dbReference>
<organism evidence="2 3">
    <name type="scientific">Lysobacter niastensis</name>
    <dbReference type="NCBI Taxonomy" id="380629"/>
    <lineage>
        <taxon>Bacteria</taxon>
        <taxon>Pseudomonadati</taxon>
        <taxon>Pseudomonadota</taxon>
        <taxon>Gammaproteobacteria</taxon>
        <taxon>Lysobacterales</taxon>
        <taxon>Lysobacteraceae</taxon>
        <taxon>Lysobacter</taxon>
    </lineage>
</organism>
<evidence type="ECO:0000256" key="1">
    <source>
        <dbReference type="SAM" id="SignalP"/>
    </source>
</evidence>
<comment type="caution">
    <text evidence="2">The sequence shown here is derived from an EMBL/GenBank/DDBJ whole genome shotgun (WGS) entry which is preliminary data.</text>
</comment>
<evidence type="ECO:0000313" key="3">
    <source>
        <dbReference type="Proteomes" id="UP001429984"/>
    </source>
</evidence>
<proteinExistence type="predicted"/>
<protein>
    <submittedName>
        <fullName evidence="2">VOC family protein</fullName>
    </submittedName>
</protein>
<feature type="signal peptide" evidence="1">
    <location>
        <begin position="1"/>
        <end position="19"/>
    </location>
</feature>